<dbReference type="GO" id="GO:0006352">
    <property type="term" value="P:DNA-templated transcription initiation"/>
    <property type="evidence" value="ECO:0007669"/>
    <property type="project" value="InterPro"/>
</dbReference>
<accession>A0A388LB33</accession>
<feature type="domain" description="RNA polymerase sigma-70 region 4" evidence="8">
    <location>
        <begin position="725"/>
        <end position="778"/>
    </location>
</feature>
<organism evidence="9 10">
    <name type="scientific">Chara braunii</name>
    <name type="common">Braun's stonewort</name>
    <dbReference type="NCBI Taxonomy" id="69332"/>
    <lineage>
        <taxon>Eukaryota</taxon>
        <taxon>Viridiplantae</taxon>
        <taxon>Streptophyta</taxon>
        <taxon>Charophyceae</taxon>
        <taxon>Charales</taxon>
        <taxon>Characeae</taxon>
        <taxon>Chara</taxon>
    </lineage>
</organism>
<dbReference type="PANTHER" id="PTHR30603:SF64">
    <property type="entry name" value="PLASTID RNA POLYMERASE SIGMA FACTOR X"/>
    <property type="match status" value="1"/>
</dbReference>
<dbReference type="InterPro" id="IPR014284">
    <property type="entry name" value="RNA_pol_sigma-70_dom"/>
</dbReference>
<dbReference type="InterPro" id="IPR007630">
    <property type="entry name" value="RNA_pol_sigma70_r4"/>
</dbReference>
<protein>
    <recommendedName>
        <fullName evidence="11">RNA polymerase sigma-70 region 2 domain-containing protein</fullName>
    </recommendedName>
</protein>
<dbReference type="GO" id="GO:0016987">
    <property type="term" value="F:sigma factor activity"/>
    <property type="evidence" value="ECO:0007669"/>
    <property type="project" value="UniProtKB-KW"/>
</dbReference>
<comment type="similarity">
    <text evidence="1">Belongs to the sigma-70 factor family.</text>
</comment>
<dbReference type="Pfam" id="PF04542">
    <property type="entry name" value="Sigma70_r2"/>
    <property type="match status" value="1"/>
</dbReference>
<feature type="domain" description="RNA polymerase sigma-70 region 2" evidence="7">
    <location>
        <begin position="540"/>
        <end position="605"/>
    </location>
</feature>
<evidence type="ECO:0000259" key="8">
    <source>
        <dbReference type="Pfam" id="PF04545"/>
    </source>
</evidence>
<evidence type="ECO:0000256" key="4">
    <source>
        <dbReference type="ARBA" id="ARBA00023125"/>
    </source>
</evidence>
<evidence type="ECO:0008006" key="11">
    <source>
        <dbReference type="Google" id="ProtNLM"/>
    </source>
</evidence>
<sequence>MSAVAAAFADVASNAGKFEFSSGRREWTGGVPEGQTWRLSSRSEEKGRRHKEEALHAKECTWRSFACAPVCFSSEIGKLAVLEEGRCTDRHASPCLRQPQRIIGFYDRPMTIGGRCNGRWLGEEKRACRRCKWAPGARKNAKGCINGDGCFVKAISTFSMTLQVKHSTSFYVPVDVISRRLSSSSSSLYVGRVGTEAEYGATNLVRKRKMRRKRKSRRSRQLSISHMLQICSSYRMEEAGDLGIPPRTGNDDDDGDDHCDEEEEEEEAGGDHLVPDEIRRESPAMSPTLDGIQAFVSSSSHAASMDQKQQQEAENGYGTKEPTHCSSSDANNIGQEREVTAGVRSMEGTEVENEEVIKTTIRSAVSQEGKRRASEGTQLRASAFQATAQEAERRARRCAERVKVLRATMTSRSESHFRAKAALYSGGRSKGGRSGGASFSSSSDKCQSVQVDDGSHLPKRGSGTSSWIALVGDHPPLSRQEETSLSMDVRDLHALLSKKDQLAKHLGREPSDLEWAESEGISLCRLLARIGKGRAAKRRMVEANLKLVDSIAERFSGRGLSHNELCQEGVKGLLRSAEKYDSSKNVKFSTYSFDWIRQKIGNALRMYAKPVKIGRTAWDKMWILLSRKQALSSAKGGQPVSLEEAAIGSGVSSSVVRGLDLALTKSVQLDVPLTTGPSHSSGKGSGPSATSDLTLEGTLACVPAADTCPWKAVDELLMRRELNEAMSQLGACERDIIQLHFGLGGEEPHLKKEVAQELGITCQTVRIQEKRGLQQLKETWGLRLEPYLSESSSPPS</sequence>
<name>A0A388LB33_CHABU</name>
<evidence type="ECO:0000256" key="1">
    <source>
        <dbReference type="ARBA" id="ARBA00007788"/>
    </source>
</evidence>
<evidence type="ECO:0000256" key="3">
    <source>
        <dbReference type="ARBA" id="ARBA00023082"/>
    </source>
</evidence>
<dbReference type="SUPFAM" id="SSF88659">
    <property type="entry name" value="Sigma3 and sigma4 domains of RNA polymerase sigma factors"/>
    <property type="match status" value="1"/>
</dbReference>
<evidence type="ECO:0000256" key="6">
    <source>
        <dbReference type="SAM" id="MobiDB-lite"/>
    </source>
</evidence>
<feature type="compositionally biased region" description="Polar residues" evidence="6">
    <location>
        <begin position="298"/>
        <end position="313"/>
    </location>
</feature>
<evidence type="ECO:0000313" key="10">
    <source>
        <dbReference type="Proteomes" id="UP000265515"/>
    </source>
</evidence>
<dbReference type="SUPFAM" id="SSF88946">
    <property type="entry name" value="Sigma2 domain of RNA polymerase sigma factors"/>
    <property type="match status" value="1"/>
</dbReference>
<dbReference type="PRINTS" id="PR00046">
    <property type="entry name" value="SIGMA70FCT"/>
</dbReference>
<feature type="compositionally biased region" description="Acidic residues" evidence="6">
    <location>
        <begin position="251"/>
        <end position="268"/>
    </location>
</feature>
<proteinExistence type="inferred from homology"/>
<keyword evidence="3" id="KW-0731">Sigma factor</keyword>
<evidence type="ECO:0000256" key="5">
    <source>
        <dbReference type="ARBA" id="ARBA00023163"/>
    </source>
</evidence>
<dbReference type="InterPro" id="IPR013325">
    <property type="entry name" value="RNA_pol_sigma_r2"/>
</dbReference>
<dbReference type="STRING" id="69332.A0A388LB33"/>
<dbReference type="Gramene" id="GBG79537">
    <property type="protein sequence ID" value="GBG79537"/>
    <property type="gene ID" value="CBR_g29684"/>
</dbReference>
<dbReference type="OrthoDB" id="1928251at2759"/>
<dbReference type="InterPro" id="IPR050239">
    <property type="entry name" value="Sigma-70_RNA_pol_init_factors"/>
</dbReference>
<dbReference type="AlphaFoldDB" id="A0A388LB33"/>
<comment type="caution">
    <text evidence="9">The sequence shown here is derived from an EMBL/GenBank/DDBJ whole genome shotgun (WGS) entry which is preliminary data.</text>
</comment>
<dbReference type="Proteomes" id="UP000265515">
    <property type="component" value="Unassembled WGS sequence"/>
</dbReference>
<dbReference type="InterPro" id="IPR036388">
    <property type="entry name" value="WH-like_DNA-bd_sf"/>
</dbReference>
<evidence type="ECO:0000259" key="7">
    <source>
        <dbReference type="Pfam" id="PF04542"/>
    </source>
</evidence>
<dbReference type="Gene3D" id="1.20.120.1810">
    <property type="match status" value="1"/>
</dbReference>
<dbReference type="Pfam" id="PF04545">
    <property type="entry name" value="Sigma70_r4"/>
    <property type="match status" value="1"/>
</dbReference>
<keyword evidence="10" id="KW-1185">Reference proteome</keyword>
<dbReference type="InterPro" id="IPR013324">
    <property type="entry name" value="RNA_pol_sigma_r3/r4-like"/>
</dbReference>
<dbReference type="InterPro" id="IPR007627">
    <property type="entry name" value="RNA_pol_sigma70_r2"/>
</dbReference>
<dbReference type="InterPro" id="IPR000943">
    <property type="entry name" value="RNA_pol_sigma70"/>
</dbReference>
<dbReference type="EMBL" id="BFEA01000321">
    <property type="protein sequence ID" value="GBG79537.1"/>
    <property type="molecule type" value="Genomic_DNA"/>
</dbReference>
<reference evidence="9 10" key="1">
    <citation type="journal article" date="2018" name="Cell">
        <title>The Chara Genome: Secondary Complexity and Implications for Plant Terrestrialization.</title>
        <authorList>
            <person name="Nishiyama T."/>
            <person name="Sakayama H."/>
            <person name="Vries J.D."/>
            <person name="Buschmann H."/>
            <person name="Saint-Marcoux D."/>
            <person name="Ullrich K.K."/>
            <person name="Haas F.B."/>
            <person name="Vanderstraeten L."/>
            <person name="Becker D."/>
            <person name="Lang D."/>
            <person name="Vosolsobe S."/>
            <person name="Rombauts S."/>
            <person name="Wilhelmsson P.K.I."/>
            <person name="Janitza P."/>
            <person name="Kern R."/>
            <person name="Heyl A."/>
            <person name="Rumpler F."/>
            <person name="Villalobos L.I.A.C."/>
            <person name="Clay J.M."/>
            <person name="Skokan R."/>
            <person name="Toyoda A."/>
            <person name="Suzuki Y."/>
            <person name="Kagoshima H."/>
            <person name="Schijlen E."/>
            <person name="Tajeshwar N."/>
            <person name="Catarino B."/>
            <person name="Hetherington A.J."/>
            <person name="Saltykova A."/>
            <person name="Bonnot C."/>
            <person name="Breuninger H."/>
            <person name="Symeonidi A."/>
            <person name="Radhakrishnan G.V."/>
            <person name="Van Nieuwerburgh F."/>
            <person name="Deforce D."/>
            <person name="Chang C."/>
            <person name="Karol K.G."/>
            <person name="Hedrich R."/>
            <person name="Ulvskov P."/>
            <person name="Glockner G."/>
            <person name="Delwiche C.F."/>
            <person name="Petrasek J."/>
            <person name="Van de Peer Y."/>
            <person name="Friml J."/>
            <person name="Beilby M."/>
            <person name="Dolan L."/>
            <person name="Kohara Y."/>
            <person name="Sugano S."/>
            <person name="Fujiyama A."/>
            <person name="Delaux P.-M."/>
            <person name="Quint M."/>
            <person name="TheiBen G."/>
            <person name="Hagemann M."/>
            <person name="Harholt J."/>
            <person name="Dunand C."/>
            <person name="Zachgo S."/>
            <person name="Langdale J."/>
            <person name="Maumus F."/>
            <person name="Straeten D.V.D."/>
            <person name="Gould S.B."/>
            <person name="Rensing S.A."/>
        </authorList>
    </citation>
    <scope>NUCLEOTIDE SEQUENCE [LARGE SCALE GENOMIC DNA]</scope>
    <source>
        <strain evidence="9 10">S276</strain>
    </source>
</reference>
<feature type="region of interest" description="Disordered" evidence="6">
    <location>
        <begin position="425"/>
        <end position="462"/>
    </location>
</feature>
<feature type="region of interest" description="Disordered" evidence="6">
    <location>
        <begin position="298"/>
        <end position="333"/>
    </location>
</feature>
<feature type="region of interest" description="Disordered" evidence="6">
    <location>
        <begin position="239"/>
        <end position="277"/>
    </location>
</feature>
<dbReference type="Gene3D" id="1.10.10.10">
    <property type="entry name" value="Winged helix-like DNA-binding domain superfamily/Winged helix DNA-binding domain"/>
    <property type="match status" value="1"/>
</dbReference>
<keyword evidence="2" id="KW-0805">Transcription regulation</keyword>
<feature type="compositionally biased region" description="Polar residues" evidence="6">
    <location>
        <begin position="324"/>
        <end position="333"/>
    </location>
</feature>
<dbReference type="CDD" id="cd06171">
    <property type="entry name" value="Sigma70_r4"/>
    <property type="match status" value="1"/>
</dbReference>
<gene>
    <name evidence="9" type="ORF">CBR_g29684</name>
</gene>
<evidence type="ECO:0000256" key="2">
    <source>
        <dbReference type="ARBA" id="ARBA00023015"/>
    </source>
</evidence>
<evidence type="ECO:0000313" key="9">
    <source>
        <dbReference type="EMBL" id="GBG79537.1"/>
    </source>
</evidence>
<keyword evidence="5" id="KW-0804">Transcription</keyword>
<dbReference type="GO" id="GO:0003677">
    <property type="term" value="F:DNA binding"/>
    <property type="evidence" value="ECO:0007669"/>
    <property type="project" value="UniProtKB-KW"/>
</dbReference>
<dbReference type="PANTHER" id="PTHR30603">
    <property type="entry name" value="RNA POLYMERASE SIGMA FACTOR RPO"/>
    <property type="match status" value="1"/>
</dbReference>
<dbReference type="NCBIfam" id="TIGR02937">
    <property type="entry name" value="sigma70-ECF"/>
    <property type="match status" value="1"/>
</dbReference>
<keyword evidence="4" id="KW-0238">DNA-binding</keyword>